<sequence length="96" mass="10473">MRKRKTLLGLGIACACMMIPAVCVCAKENDTTLVYGSGDYTRINPAMDEHGEINILLFDGLTAHDGDNQVVPGLASSWDFDTQTNTYTFHMAENAT</sequence>
<dbReference type="EMBL" id="JBBNFW010000117">
    <property type="protein sequence ID" value="MEQ2412274.1"/>
    <property type="molecule type" value="Genomic_DNA"/>
</dbReference>
<comment type="caution">
    <text evidence="2">The sequence shown here is derived from an EMBL/GenBank/DDBJ whole genome shotgun (WGS) entry which is preliminary data.</text>
</comment>
<reference evidence="2 3" key="1">
    <citation type="submission" date="2024-04" db="EMBL/GenBank/DDBJ databases">
        <title>Human intestinal bacterial collection.</title>
        <authorList>
            <person name="Pauvert C."/>
            <person name="Hitch T.C.A."/>
            <person name="Clavel T."/>
        </authorList>
    </citation>
    <scope>NUCLEOTIDE SEQUENCE [LARGE SCALE GENOMIC DNA]</scope>
    <source>
        <strain evidence="2 3">CLA-AA-H161</strain>
    </source>
</reference>
<organism evidence="2 3">
    <name type="scientific">Blautia acetigignens</name>
    <dbReference type="NCBI Taxonomy" id="2981783"/>
    <lineage>
        <taxon>Bacteria</taxon>
        <taxon>Bacillati</taxon>
        <taxon>Bacillota</taxon>
        <taxon>Clostridia</taxon>
        <taxon>Lachnospirales</taxon>
        <taxon>Lachnospiraceae</taxon>
        <taxon>Blautia</taxon>
    </lineage>
</organism>
<proteinExistence type="predicted"/>
<dbReference type="RefSeq" id="WP_349082696.1">
    <property type="nucleotide sequence ID" value="NZ_JBBNFW010000117.1"/>
</dbReference>
<keyword evidence="3" id="KW-1185">Reference proteome</keyword>
<protein>
    <recommendedName>
        <fullName evidence="4">ABC transporter substrate-binding protein</fullName>
    </recommendedName>
</protein>
<evidence type="ECO:0000313" key="2">
    <source>
        <dbReference type="EMBL" id="MEQ2412274.1"/>
    </source>
</evidence>
<evidence type="ECO:0008006" key="4">
    <source>
        <dbReference type="Google" id="ProtNLM"/>
    </source>
</evidence>
<dbReference type="PROSITE" id="PS51257">
    <property type="entry name" value="PROKAR_LIPOPROTEIN"/>
    <property type="match status" value="1"/>
</dbReference>
<feature type="chain" id="PRO_5045453434" description="ABC transporter substrate-binding protein" evidence="1">
    <location>
        <begin position="27"/>
        <end position="96"/>
    </location>
</feature>
<dbReference type="SUPFAM" id="SSF53850">
    <property type="entry name" value="Periplasmic binding protein-like II"/>
    <property type="match status" value="1"/>
</dbReference>
<evidence type="ECO:0000256" key="1">
    <source>
        <dbReference type="SAM" id="SignalP"/>
    </source>
</evidence>
<name>A0ABV1CIQ2_9FIRM</name>
<accession>A0ABV1CIQ2</accession>
<feature type="signal peptide" evidence="1">
    <location>
        <begin position="1"/>
        <end position="26"/>
    </location>
</feature>
<evidence type="ECO:0000313" key="3">
    <source>
        <dbReference type="Proteomes" id="UP001470752"/>
    </source>
</evidence>
<gene>
    <name evidence="2" type="ORF">AAAX94_04400</name>
</gene>
<dbReference type="Gene3D" id="3.40.190.10">
    <property type="entry name" value="Periplasmic binding protein-like II"/>
    <property type="match status" value="1"/>
</dbReference>
<keyword evidence="1" id="KW-0732">Signal</keyword>
<dbReference type="Proteomes" id="UP001470752">
    <property type="component" value="Unassembled WGS sequence"/>
</dbReference>